<protein>
    <recommendedName>
        <fullName evidence="4">Transmembrane protein</fullName>
    </recommendedName>
</protein>
<feature type="transmembrane region" description="Helical" evidence="1">
    <location>
        <begin position="164"/>
        <end position="185"/>
    </location>
</feature>
<evidence type="ECO:0008006" key="4">
    <source>
        <dbReference type="Google" id="ProtNLM"/>
    </source>
</evidence>
<evidence type="ECO:0000313" key="3">
    <source>
        <dbReference type="Proteomes" id="UP000772434"/>
    </source>
</evidence>
<name>A0A9P5PBK3_9AGAR</name>
<gene>
    <name evidence="2" type="ORF">BDP27DRAFT_1496936</name>
</gene>
<dbReference type="AlphaFoldDB" id="A0A9P5PBK3"/>
<keyword evidence="1" id="KW-0812">Transmembrane</keyword>
<sequence length="217" mass="24318">MDANECESILPDSIQSILVYVRTAVQSAWIETILQLTFLLHGVYTVLVWLYMILQFYKHPGHKRPLIYRISIPLLYFIVMLITIIGTVDTYLGWISNITIESTFDCPLKTPDTNYRTWLQLGVVGNVLYLIARLWSHRYDSSGALWAARNSPTYHNIEVRGTMITLAVTGLAFLSNLLLTLLIAMNTELSAKCGIRSLVASLVASGRGGFAPFACRA</sequence>
<reference evidence="2" key="1">
    <citation type="submission" date="2020-11" db="EMBL/GenBank/DDBJ databases">
        <authorList>
            <consortium name="DOE Joint Genome Institute"/>
            <person name="Ahrendt S."/>
            <person name="Riley R."/>
            <person name="Andreopoulos W."/>
            <person name="Labutti K."/>
            <person name="Pangilinan J."/>
            <person name="Ruiz-Duenas F.J."/>
            <person name="Barrasa J.M."/>
            <person name="Sanchez-Garcia M."/>
            <person name="Camarero S."/>
            <person name="Miyauchi S."/>
            <person name="Serrano A."/>
            <person name="Linde D."/>
            <person name="Babiker R."/>
            <person name="Drula E."/>
            <person name="Ayuso-Fernandez I."/>
            <person name="Pacheco R."/>
            <person name="Padilla G."/>
            <person name="Ferreira P."/>
            <person name="Barriuso J."/>
            <person name="Kellner H."/>
            <person name="Castanera R."/>
            <person name="Alfaro M."/>
            <person name="Ramirez L."/>
            <person name="Pisabarro A.G."/>
            <person name="Kuo A."/>
            <person name="Tritt A."/>
            <person name="Lipzen A."/>
            <person name="He G."/>
            <person name="Yan M."/>
            <person name="Ng V."/>
            <person name="Cullen D."/>
            <person name="Martin F."/>
            <person name="Rosso M.-N."/>
            <person name="Henrissat B."/>
            <person name="Hibbett D."/>
            <person name="Martinez A.T."/>
            <person name="Grigoriev I.V."/>
        </authorList>
    </citation>
    <scope>NUCLEOTIDE SEQUENCE</scope>
    <source>
        <strain evidence="2">AH 40177</strain>
    </source>
</reference>
<organism evidence="2 3">
    <name type="scientific">Rhodocollybia butyracea</name>
    <dbReference type="NCBI Taxonomy" id="206335"/>
    <lineage>
        <taxon>Eukaryota</taxon>
        <taxon>Fungi</taxon>
        <taxon>Dikarya</taxon>
        <taxon>Basidiomycota</taxon>
        <taxon>Agaricomycotina</taxon>
        <taxon>Agaricomycetes</taxon>
        <taxon>Agaricomycetidae</taxon>
        <taxon>Agaricales</taxon>
        <taxon>Marasmiineae</taxon>
        <taxon>Omphalotaceae</taxon>
        <taxon>Rhodocollybia</taxon>
    </lineage>
</organism>
<dbReference type="EMBL" id="JADNRY010000281">
    <property type="protein sequence ID" value="KAF9059757.1"/>
    <property type="molecule type" value="Genomic_DNA"/>
</dbReference>
<feature type="transmembrane region" description="Helical" evidence="1">
    <location>
        <begin position="66"/>
        <end position="88"/>
    </location>
</feature>
<comment type="caution">
    <text evidence="2">The sequence shown here is derived from an EMBL/GenBank/DDBJ whole genome shotgun (WGS) entry which is preliminary data.</text>
</comment>
<accession>A0A9P5PBK3</accession>
<proteinExistence type="predicted"/>
<keyword evidence="1" id="KW-0472">Membrane</keyword>
<keyword evidence="3" id="KW-1185">Reference proteome</keyword>
<dbReference type="Proteomes" id="UP000772434">
    <property type="component" value="Unassembled WGS sequence"/>
</dbReference>
<feature type="transmembrane region" description="Helical" evidence="1">
    <location>
        <begin position="33"/>
        <end position="54"/>
    </location>
</feature>
<evidence type="ECO:0000313" key="2">
    <source>
        <dbReference type="EMBL" id="KAF9059757.1"/>
    </source>
</evidence>
<evidence type="ECO:0000256" key="1">
    <source>
        <dbReference type="SAM" id="Phobius"/>
    </source>
</evidence>
<keyword evidence="1" id="KW-1133">Transmembrane helix</keyword>